<dbReference type="Gene3D" id="3.40.30.10">
    <property type="entry name" value="Glutaredoxin"/>
    <property type="match status" value="1"/>
</dbReference>
<dbReference type="RefSeq" id="WP_187072205.1">
    <property type="nucleotide sequence ID" value="NZ_JACRYL010000013.1"/>
</dbReference>
<comment type="caution">
    <text evidence="2">The sequence shown here is derived from an EMBL/GenBank/DDBJ whole genome shotgun (WGS) entry which is preliminary data.</text>
</comment>
<protein>
    <submittedName>
        <fullName evidence="2">Redoxin domain-containing protein</fullName>
    </submittedName>
</protein>
<accession>A0ABR7KVQ2</accession>
<dbReference type="EMBL" id="JACRYL010000013">
    <property type="protein sequence ID" value="MBC6111773.1"/>
    <property type="molecule type" value="Genomic_DNA"/>
</dbReference>
<dbReference type="InterPro" id="IPR000866">
    <property type="entry name" value="AhpC/TSA"/>
</dbReference>
<feature type="domain" description="Thioredoxin" evidence="1">
    <location>
        <begin position="35"/>
        <end position="174"/>
    </location>
</feature>
<sequence>MKNKLILVLGLIALGLGCLLAYKIAKKYPHNKEMALQKQTLPNFQLYSQNLKPFSAKQLKENEAICIFYYNAECEHCQYEATQINKQLTLFKNVQIVMISTNKPQETANFAKTYKLDKAGLIWLYDKDYAFYKWFGKSVTPSVYIYNAEHKLVKEYTGEVKIEAVIKYLDNGKEG</sequence>
<evidence type="ECO:0000259" key="1">
    <source>
        <dbReference type="PROSITE" id="PS51352"/>
    </source>
</evidence>
<reference evidence="2 3" key="1">
    <citation type="submission" date="2020-08" db="EMBL/GenBank/DDBJ databases">
        <authorList>
            <person name="Sun Q."/>
            <person name="Inoue M."/>
        </authorList>
    </citation>
    <scope>NUCLEOTIDE SEQUENCE [LARGE SCALE GENOMIC DNA]</scope>
    <source>
        <strain evidence="2 3">CCM 8938</strain>
    </source>
</reference>
<name>A0ABR7KVQ2_9SPHI</name>
<dbReference type="Proteomes" id="UP000652755">
    <property type="component" value="Unassembled WGS sequence"/>
</dbReference>
<organism evidence="2 3">
    <name type="scientific">Pedobacter fastidiosus</name>
    <dbReference type="NCBI Taxonomy" id="2765361"/>
    <lineage>
        <taxon>Bacteria</taxon>
        <taxon>Pseudomonadati</taxon>
        <taxon>Bacteroidota</taxon>
        <taxon>Sphingobacteriia</taxon>
        <taxon>Sphingobacteriales</taxon>
        <taxon>Sphingobacteriaceae</taxon>
        <taxon>Pedobacter</taxon>
    </lineage>
</organism>
<proteinExistence type="predicted"/>
<evidence type="ECO:0000313" key="2">
    <source>
        <dbReference type="EMBL" id="MBC6111773.1"/>
    </source>
</evidence>
<evidence type="ECO:0000313" key="3">
    <source>
        <dbReference type="Proteomes" id="UP000652755"/>
    </source>
</evidence>
<keyword evidence="3" id="KW-1185">Reference proteome</keyword>
<dbReference type="InterPro" id="IPR013766">
    <property type="entry name" value="Thioredoxin_domain"/>
</dbReference>
<gene>
    <name evidence="2" type="ORF">H7U22_15220</name>
</gene>
<dbReference type="PROSITE" id="PS51352">
    <property type="entry name" value="THIOREDOXIN_2"/>
    <property type="match status" value="1"/>
</dbReference>
<dbReference type="PROSITE" id="PS51257">
    <property type="entry name" value="PROKAR_LIPOPROTEIN"/>
    <property type="match status" value="1"/>
</dbReference>
<dbReference type="SUPFAM" id="SSF52833">
    <property type="entry name" value="Thioredoxin-like"/>
    <property type="match status" value="1"/>
</dbReference>
<dbReference type="InterPro" id="IPR036249">
    <property type="entry name" value="Thioredoxin-like_sf"/>
</dbReference>
<dbReference type="Pfam" id="PF00578">
    <property type="entry name" value="AhpC-TSA"/>
    <property type="match status" value="1"/>
</dbReference>